<dbReference type="CDD" id="cd03506">
    <property type="entry name" value="Delta6-FADS-like"/>
    <property type="match status" value="1"/>
</dbReference>
<dbReference type="GO" id="GO:0016717">
    <property type="term" value="F:oxidoreductase activity, acting on paired donors, with oxidation of a pair of donors resulting in the reduction of molecular oxygen to two molecules of water"/>
    <property type="evidence" value="ECO:0007669"/>
    <property type="project" value="TreeGrafter"/>
</dbReference>
<dbReference type="InterPro" id="IPR012171">
    <property type="entry name" value="Fatty_acid_desaturase"/>
</dbReference>
<dbReference type="Pfam" id="PF00487">
    <property type="entry name" value="FA_desaturase"/>
    <property type="match status" value="1"/>
</dbReference>
<dbReference type="EMBL" id="CASHTH010003941">
    <property type="protein sequence ID" value="CAI8051498.1"/>
    <property type="molecule type" value="Genomic_DNA"/>
</dbReference>
<accession>A0AA35TPM5</accession>
<dbReference type="Proteomes" id="UP001174909">
    <property type="component" value="Unassembled WGS sequence"/>
</dbReference>
<feature type="non-terminal residue" evidence="2">
    <location>
        <position position="1"/>
    </location>
</feature>
<keyword evidence="3" id="KW-1185">Reference proteome</keyword>
<comment type="caution">
    <text evidence="2">The sequence shown here is derived from an EMBL/GenBank/DDBJ whole genome shotgun (WGS) entry which is preliminary data.</text>
</comment>
<protein>
    <submittedName>
        <fullName evidence="2">Acyl-lipid (8-3)-desaturase</fullName>
    </submittedName>
</protein>
<dbReference type="PANTHER" id="PTHR19353:SF19">
    <property type="entry name" value="DELTA(5) FATTY ACID DESATURASE C-RELATED"/>
    <property type="match status" value="1"/>
</dbReference>
<proteinExistence type="predicted"/>
<evidence type="ECO:0000313" key="2">
    <source>
        <dbReference type="EMBL" id="CAI8051498.1"/>
    </source>
</evidence>
<dbReference type="AlphaFoldDB" id="A0AA35TPM5"/>
<dbReference type="InterPro" id="IPR005804">
    <property type="entry name" value="FA_desaturase_dom"/>
</dbReference>
<organism evidence="2 3">
    <name type="scientific">Geodia barretti</name>
    <name type="common">Barrett's horny sponge</name>
    <dbReference type="NCBI Taxonomy" id="519541"/>
    <lineage>
        <taxon>Eukaryota</taxon>
        <taxon>Metazoa</taxon>
        <taxon>Porifera</taxon>
        <taxon>Demospongiae</taxon>
        <taxon>Heteroscleromorpha</taxon>
        <taxon>Tetractinellida</taxon>
        <taxon>Astrophorina</taxon>
        <taxon>Geodiidae</taxon>
        <taxon>Geodia</taxon>
    </lineage>
</organism>
<evidence type="ECO:0000313" key="3">
    <source>
        <dbReference type="Proteomes" id="UP001174909"/>
    </source>
</evidence>
<dbReference type="PANTHER" id="PTHR19353">
    <property type="entry name" value="FATTY ACID DESATURASE 2"/>
    <property type="match status" value="1"/>
</dbReference>
<evidence type="ECO:0000259" key="1">
    <source>
        <dbReference type="Pfam" id="PF00487"/>
    </source>
</evidence>
<name>A0AA35TPM5_GEOBA</name>
<dbReference type="GO" id="GO:0016020">
    <property type="term" value="C:membrane"/>
    <property type="evidence" value="ECO:0007669"/>
    <property type="project" value="TreeGrafter"/>
</dbReference>
<feature type="domain" description="Fatty acid desaturase" evidence="1">
    <location>
        <begin position="78"/>
        <end position="181"/>
    </location>
</feature>
<sequence>SRHPQIEHHRRQPPSACHFAITHKPWVWTLVSCLHDFYQGASLVVWLNQHILGHHVYTNIDGADLDIATLLYNIAMEFVFSYWLALTFQASHVVSEVEWPTPDPKDLTVHQDWLSFVDPRRAEMQVPTAQDYTDSWFWTVFTGALNHQTAHHLFPGVNQGHYPIITSILQQTCQEFGLSYIIPPH</sequence>
<dbReference type="GO" id="GO:0008610">
    <property type="term" value="P:lipid biosynthetic process"/>
    <property type="evidence" value="ECO:0007669"/>
    <property type="project" value="UniProtKB-ARBA"/>
</dbReference>
<gene>
    <name evidence="2" type="ORF">GBAR_LOCUS28192</name>
</gene>
<reference evidence="2" key="1">
    <citation type="submission" date="2023-03" db="EMBL/GenBank/DDBJ databases">
        <authorList>
            <person name="Steffen K."/>
            <person name="Cardenas P."/>
        </authorList>
    </citation>
    <scope>NUCLEOTIDE SEQUENCE</scope>
</reference>